<protein>
    <submittedName>
        <fullName evidence="1">Uncharacterized protein</fullName>
    </submittedName>
</protein>
<feature type="non-terminal residue" evidence="1">
    <location>
        <position position="1"/>
    </location>
</feature>
<dbReference type="AlphaFoldDB" id="H1V2M2"/>
<dbReference type="HOGENOM" id="CLU_2020664_0_0_1"/>
<accession>H1V2M2</accession>
<reference evidence="2" key="1">
    <citation type="journal article" date="2012" name="Nat. Genet.">
        <title>Lifestyle transitions in plant pathogenic Colletotrichum fungi deciphered by genome and transcriptome analyses.</title>
        <authorList>
            <person name="O'Connell R.J."/>
            <person name="Thon M.R."/>
            <person name="Hacquard S."/>
            <person name="Amyotte S.G."/>
            <person name="Kleemann J."/>
            <person name="Torres M.F."/>
            <person name="Damm U."/>
            <person name="Buiate E.A."/>
            <person name="Epstein L."/>
            <person name="Alkan N."/>
            <person name="Altmueller J."/>
            <person name="Alvarado-Balderrama L."/>
            <person name="Bauser C.A."/>
            <person name="Becker C."/>
            <person name="Birren B.W."/>
            <person name="Chen Z."/>
            <person name="Choi J."/>
            <person name="Crouch J.A."/>
            <person name="Duvick J.P."/>
            <person name="Farman M.A."/>
            <person name="Gan P."/>
            <person name="Heiman D."/>
            <person name="Henrissat B."/>
            <person name="Howard R.J."/>
            <person name="Kabbage M."/>
            <person name="Koch C."/>
            <person name="Kracher B."/>
            <person name="Kubo Y."/>
            <person name="Law A.D."/>
            <person name="Lebrun M.-H."/>
            <person name="Lee Y.-H."/>
            <person name="Miyara I."/>
            <person name="Moore N."/>
            <person name="Neumann U."/>
            <person name="Nordstroem K."/>
            <person name="Panaccione D.G."/>
            <person name="Panstruga R."/>
            <person name="Place M."/>
            <person name="Proctor R.H."/>
            <person name="Prusky D."/>
            <person name="Rech G."/>
            <person name="Reinhardt R."/>
            <person name="Rollins J.A."/>
            <person name="Rounsley S."/>
            <person name="Schardl C.L."/>
            <person name="Schwartz D.C."/>
            <person name="Shenoy N."/>
            <person name="Shirasu K."/>
            <person name="Sikhakolli U.R."/>
            <person name="Stueber K."/>
            <person name="Sukno S.A."/>
            <person name="Sweigard J.A."/>
            <person name="Takano Y."/>
            <person name="Takahara H."/>
            <person name="Trail F."/>
            <person name="van der Does H.C."/>
            <person name="Voll L.M."/>
            <person name="Will I."/>
            <person name="Young S."/>
            <person name="Zeng Q."/>
            <person name="Zhang J."/>
            <person name="Zhou S."/>
            <person name="Dickman M.B."/>
            <person name="Schulze-Lefert P."/>
            <person name="Ver Loren van Themaat E."/>
            <person name="Ma L.-J."/>
            <person name="Vaillancourt L.J."/>
        </authorList>
    </citation>
    <scope>NUCLEOTIDE SEQUENCE [LARGE SCALE GENOMIC DNA]</scope>
    <source>
        <strain evidence="2">IMI 349063</strain>
    </source>
</reference>
<dbReference type="EMBL" id="CACQ02001156">
    <property type="protein sequence ID" value="CCF34474.1"/>
    <property type="molecule type" value="Genomic_DNA"/>
</dbReference>
<organism evidence="1 2">
    <name type="scientific">Colletotrichum higginsianum (strain IMI 349063)</name>
    <name type="common">Crucifer anthracnose fungus</name>
    <dbReference type="NCBI Taxonomy" id="759273"/>
    <lineage>
        <taxon>Eukaryota</taxon>
        <taxon>Fungi</taxon>
        <taxon>Dikarya</taxon>
        <taxon>Ascomycota</taxon>
        <taxon>Pezizomycotina</taxon>
        <taxon>Sordariomycetes</taxon>
        <taxon>Hypocreomycetidae</taxon>
        <taxon>Glomerellales</taxon>
        <taxon>Glomerellaceae</taxon>
        <taxon>Colletotrichum</taxon>
        <taxon>Colletotrichum destructivum species complex</taxon>
    </lineage>
</organism>
<proteinExistence type="predicted"/>
<dbReference type="Proteomes" id="UP000007174">
    <property type="component" value="Unassembled WGS sequence"/>
</dbReference>
<name>H1V2M2_COLHI</name>
<sequence length="123" mass="13614">AFAVAHGPGHSHPSIETQYIPSHLLVVGESTNCGKPTQNETERNAVSTLIEFRCHASLQFGWMQRRRSPLRIGKLHESLACPSCTEPPTTKCRTLDVVCCVAVLCLYLGPVEFHSIGSYMYQL</sequence>
<evidence type="ECO:0000313" key="1">
    <source>
        <dbReference type="EMBL" id="CCF34474.1"/>
    </source>
</evidence>
<gene>
    <name evidence="1" type="ORF">CH063_06463</name>
</gene>
<evidence type="ECO:0000313" key="2">
    <source>
        <dbReference type="Proteomes" id="UP000007174"/>
    </source>
</evidence>